<reference evidence="4" key="1">
    <citation type="journal article" date="2014" name="Front. Microbiol.">
        <title>High frequency of phylogenetically diverse reductive dehalogenase-homologous genes in deep subseafloor sedimentary metagenomes.</title>
        <authorList>
            <person name="Kawai M."/>
            <person name="Futagami T."/>
            <person name="Toyoda A."/>
            <person name="Takaki Y."/>
            <person name="Nishi S."/>
            <person name="Hori S."/>
            <person name="Arai W."/>
            <person name="Tsubouchi T."/>
            <person name="Morono Y."/>
            <person name="Uchiyama I."/>
            <person name="Ito T."/>
            <person name="Fujiyama A."/>
            <person name="Inagaki F."/>
            <person name="Takami H."/>
        </authorList>
    </citation>
    <scope>NUCLEOTIDE SEQUENCE</scope>
    <source>
        <strain evidence="4">Expedition CK06-06</strain>
    </source>
</reference>
<feature type="domain" description="Sulfatase N-terminal" evidence="3">
    <location>
        <begin position="28"/>
        <end position="191"/>
    </location>
</feature>
<sequence>SLPDGIYPITKYFKDAGYFTSNGDFRNNNKAGKQDYNFKADSIFDGTDWIQRKPGQPFFSQVQIHYPHRAFSRDSLHPVDRNAVHLPPYYPDHRIARQDWALYLETIQILDREVGKILARLDEEGLADNTVVFFFGDQGRCMMRAKQFMYDGGIHTPLIIRYPGEMHKGADKDILVSNVDLAPATLALAGIKIPDYMQGVDFLNPDVPEREYVFSMRDRRDETVDRIRAIRTQNFKYIRNFYPDKPYTQFNAYKKQAYPVLTLMQMMHREGKLTPVQDQFMTDTKPAEELYDLTCDPWEIHSLAGDKNYSDTLQYFRALMDTVLLRYDKGNYPEDEKEIIYAKQLMENRYINIMKRRGLSLQPSDEEILKYWKKQLTPTGKRIGKNGRME</sequence>
<accession>X0ZIE4</accession>
<name>X0ZIE4_9ZZZZ</name>
<evidence type="ECO:0000256" key="1">
    <source>
        <dbReference type="ARBA" id="ARBA00008779"/>
    </source>
</evidence>
<proteinExistence type="inferred from homology"/>
<dbReference type="Pfam" id="PF00884">
    <property type="entry name" value="Sulfatase"/>
    <property type="match status" value="1"/>
</dbReference>
<evidence type="ECO:0000313" key="4">
    <source>
        <dbReference type="EMBL" id="GAG69129.1"/>
    </source>
</evidence>
<dbReference type="Gene3D" id="3.40.720.10">
    <property type="entry name" value="Alkaline Phosphatase, subunit A"/>
    <property type="match status" value="1"/>
</dbReference>
<dbReference type="InterPro" id="IPR000917">
    <property type="entry name" value="Sulfatase_N"/>
</dbReference>
<feature type="non-terminal residue" evidence="4">
    <location>
        <position position="1"/>
    </location>
</feature>
<evidence type="ECO:0000259" key="3">
    <source>
        <dbReference type="Pfam" id="PF00884"/>
    </source>
</evidence>
<dbReference type="GO" id="GO:0004065">
    <property type="term" value="F:arylsulfatase activity"/>
    <property type="evidence" value="ECO:0007669"/>
    <property type="project" value="TreeGrafter"/>
</dbReference>
<comment type="caution">
    <text evidence="4">The sequence shown here is derived from an EMBL/GenBank/DDBJ whole genome shotgun (WGS) entry which is preliminary data.</text>
</comment>
<protein>
    <recommendedName>
        <fullName evidence="3">Sulfatase N-terminal domain-containing protein</fullName>
    </recommendedName>
</protein>
<keyword evidence="2" id="KW-0378">Hydrolase</keyword>
<dbReference type="PANTHER" id="PTHR42693:SF53">
    <property type="entry name" value="ENDO-4-O-SULFATASE"/>
    <property type="match status" value="1"/>
</dbReference>
<dbReference type="PANTHER" id="PTHR42693">
    <property type="entry name" value="ARYLSULFATASE FAMILY MEMBER"/>
    <property type="match status" value="1"/>
</dbReference>
<dbReference type="EMBL" id="BART01008123">
    <property type="protein sequence ID" value="GAG69129.1"/>
    <property type="molecule type" value="Genomic_DNA"/>
</dbReference>
<dbReference type="SUPFAM" id="SSF53649">
    <property type="entry name" value="Alkaline phosphatase-like"/>
    <property type="match status" value="1"/>
</dbReference>
<organism evidence="4">
    <name type="scientific">marine sediment metagenome</name>
    <dbReference type="NCBI Taxonomy" id="412755"/>
    <lineage>
        <taxon>unclassified sequences</taxon>
        <taxon>metagenomes</taxon>
        <taxon>ecological metagenomes</taxon>
    </lineage>
</organism>
<comment type="similarity">
    <text evidence="1">Belongs to the sulfatase family.</text>
</comment>
<dbReference type="InterPro" id="IPR017850">
    <property type="entry name" value="Alkaline_phosphatase_core_sf"/>
</dbReference>
<dbReference type="CDD" id="cd16027">
    <property type="entry name" value="SGSH"/>
    <property type="match status" value="1"/>
</dbReference>
<gene>
    <name evidence="4" type="ORF">S01H4_18339</name>
</gene>
<dbReference type="AlphaFoldDB" id="X0ZIE4"/>
<evidence type="ECO:0000256" key="2">
    <source>
        <dbReference type="ARBA" id="ARBA00022801"/>
    </source>
</evidence>
<dbReference type="InterPro" id="IPR050738">
    <property type="entry name" value="Sulfatase"/>
</dbReference>